<dbReference type="Pfam" id="PF07995">
    <property type="entry name" value="GSDH"/>
    <property type="match status" value="1"/>
</dbReference>
<feature type="domain" description="Glucose/Sorbosone dehydrogenase" evidence="1">
    <location>
        <begin position="40"/>
        <end position="364"/>
    </location>
</feature>
<evidence type="ECO:0000313" key="2">
    <source>
        <dbReference type="EMBL" id="TCO75405.1"/>
    </source>
</evidence>
<sequence>MPITERTFRAGMLLLLVLSGVTTLAHSAQNYQLETVAEGLHHPWSMAQLPSGEFLVTERRGQLLHIDADGQTRVIRGVPQTYVAGQGGFFDIVLHPGFPQNGLVYLSYADGSAAANSTAVFRARLQGGALVDGRQILRVSPRKDTPQHYGGRLAFLPDGTLLLTTGEGFDYRESAQSLSSEMGKVLRIHEDGRVPADNPFPNEGSERIWSYGHRNPQGLVVDADTGTVYLHEHGPRGGDELNIILPANNYGWPAITHGVDYSGAYVSPFTEAPGMQQPDWLWIPSIAPSGMALYRGEHFPQWQGDLFVGALVDQEVRRLVMRNGEVIAEHALFEEVGERIRDVRFAPDGHLYLLTDSNDGRLIRVIPGK</sequence>
<reference evidence="2 3" key="1">
    <citation type="submission" date="2019-03" db="EMBL/GenBank/DDBJ databases">
        <title>Genomic Encyclopedia of Type Strains, Phase IV (KMG-IV): sequencing the most valuable type-strain genomes for metagenomic binning, comparative biology and taxonomic classification.</title>
        <authorList>
            <person name="Goeker M."/>
        </authorList>
    </citation>
    <scope>NUCLEOTIDE SEQUENCE [LARGE SCALE GENOMIC DNA]</scope>
    <source>
        <strain evidence="2 3">DSM 23344</strain>
    </source>
</reference>
<dbReference type="Proteomes" id="UP000294980">
    <property type="component" value="Unassembled WGS sequence"/>
</dbReference>
<organism evidence="2 3">
    <name type="scientific">Chromatocurvus halotolerans</name>
    <dbReference type="NCBI Taxonomy" id="1132028"/>
    <lineage>
        <taxon>Bacteria</taxon>
        <taxon>Pseudomonadati</taxon>
        <taxon>Pseudomonadota</taxon>
        <taxon>Gammaproteobacteria</taxon>
        <taxon>Cellvibrionales</taxon>
        <taxon>Halieaceae</taxon>
        <taxon>Chromatocurvus</taxon>
    </lineage>
</organism>
<dbReference type="AlphaFoldDB" id="A0A4R2L834"/>
<dbReference type="InterPro" id="IPR011042">
    <property type="entry name" value="6-blade_b-propeller_TolB-like"/>
</dbReference>
<evidence type="ECO:0000259" key="1">
    <source>
        <dbReference type="Pfam" id="PF07995"/>
    </source>
</evidence>
<protein>
    <submittedName>
        <fullName evidence="2">Glucose/arabinose dehydrogenase</fullName>
    </submittedName>
</protein>
<dbReference type="PANTHER" id="PTHR19328">
    <property type="entry name" value="HEDGEHOG-INTERACTING PROTEIN"/>
    <property type="match status" value="1"/>
</dbReference>
<evidence type="ECO:0000313" key="3">
    <source>
        <dbReference type="Proteomes" id="UP000294980"/>
    </source>
</evidence>
<dbReference type="RefSeq" id="WP_117318178.1">
    <property type="nucleotide sequence ID" value="NZ_QQSW01000011.1"/>
</dbReference>
<dbReference type="InterPro" id="IPR012938">
    <property type="entry name" value="Glc/Sorbosone_DH"/>
</dbReference>
<name>A0A4R2L834_9GAMM</name>
<dbReference type="PANTHER" id="PTHR19328:SF75">
    <property type="entry name" value="ALDOSE SUGAR DEHYDROGENASE YLII"/>
    <property type="match status" value="1"/>
</dbReference>
<accession>A0A4R2L834</accession>
<gene>
    <name evidence="2" type="ORF">EV688_109129</name>
</gene>
<proteinExistence type="predicted"/>
<keyword evidence="3" id="KW-1185">Reference proteome</keyword>
<dbReference type="EMBL" id="SLWX01000009">
    <property type="protein sequence ID" value="TCO75405.1"/>
    <property type="molecule type" value="Genomic_DNA"/>
</dbReference>
<comment type="caution">
    <text evidence="2">The sequence shown here is derived from an EMBL/GenBank/DDBJ whole genome shotgun (WGS) entry which is preliminary data.</text>
</comment>
<dbReference type="InterPro" id="IPR011041">
    <property type="entry name" value="Quinoprot_gluc/sorb_DH_b-prop"/>
</dbReference>
<dbReference type="OrthoDB" id="9770043at2"/>
<dbReference type="SUPFAM" id="SSF50952">
    <property type="entry name" value="Soluble quinoprotein glucose dehydrogenase"/>
    <property type="match status" value="1"/>
</dbReference>
<dbReference type="Gene3D" id="2.120.10.30">
    <property type="entry name" value="TolB, C-terminal domain"/>
    <property type="match status" value="1"/>
</dbReference>